<feature type="transmembrane region" description="Helical" evidence="7">
    <location>
        <begin position="138"/>
        <end position="159"/>
    </location>
</feature>
<dbReference type="GO" id="GO:0006508">
    <property type="term" value="P:proteolysis"/>
    <property type="evidence" value="ECO:0007669"/>
    <property type="project" value="UniProtKB-KW"/>
</dbReference>
<gene>
    <name evidence="9" type="ORF">LHUE1_001676</name>
</gene>
<dbReference type="InterPro" id="IPR050925">
    <property type="entry name" value="Rhomboid_protease_S54"/>
</dbReference>
<evidence type="ECO:0000313" key="10">
    <source>
        <dbReference type="Proteomes" id="UP001220228"/>
    </source>
</evidence>
<evidence type="ECO:0000256" key="2">
    <source>
        <dbReference type="ARBA" id="ARBA00009045"/>
    </source>
</evidence>
<evidence type="ECO:0000259" key="8">
    <source>
        <dbReference type="Pfam" id="PF01694"/>
    </source>
</evidence>
<feature type="transmembrane region" description="Helical" evidence="7">
    <location>
        <begin position="171"/>
        <end position="191"/>
    </location>
</feature>
<dbReference type="GO" id="GO:0008233">
    <property type="term" value="F:peptidase activity"/>
    <property type="evidence" value="ECO:0007669"/>
    <property type="project" value="UniProtKB-KW"/>
</dbReference>
<keyword evidence="5 7" id="KW-1133">Transmembrane helix</keyword>
<dbReference type="InterPro" id="IPR035952">
    <property type="entry name" value="Rhomboid-like_sf"/>
</dbReference>
<evidence type="ECO:0000313" key="9">
    <source>
        <dbReference type="EMBL" id="WFB38200.1"/>
    </source>
</evidence>
<dbReference type="Proteomes" id="UP001220228">
    <property type="component" value="Chromosome"/>
</dbReference>
<dbReference type="EMBL" id="CP120687">
    <property type="protein sequence ID" value="WFB38200.1"/>
    <property type="molecule type" value="Genomic_DNA"/>
</dbReference>
<feature type="transmembrane region" description="Helical" evidence="7">
    <location>
        <begin position="94"/>
        <end position="118"/>
    </location>
</feature>
<dbReference type="PANTHER" id="PTHR43731:SF14">
    <property type="entry name" value="PRESENILIN-ASSOCIATED RHOMBOID-LIKE PROTEIN, MITOCHONDRIAL"/>
    <property type="match status" value="1"/>
</dbReference>
<evidence type="ECO:0000256" key="3">
    <source>
        <dbReference type="ARBA" id="ARBA00022692"/>
    </source>
</evidence>
<evidence type="ECO:0000256" key="7">
    <source>
        <dbReference type="SAM" id="Phobius"/>
    </source>
</evidence>
<organism evidence="9 10">
    <name type="scientific">Lacticaseibacillus huelsenbergensis</name>
    <dbReference type="NCBI Taxonomy" id="3035291"/>
    <lineage>
        <taxon>Bacteria</taxon>
        <taxon>Bacillati</taxon>
        <taxon>Bacillota</taxon>
        <taxon>Bacilli</taxon>
        <taxon>Lactobacillales</taxon>
        <taxon>Lactobacillaceae</taxon>
        <taxon>Lacticaseibacillus</taxon>
    </lineage>
</organism>
<evidence type="ECO:0000256" key="4">
    <source>
        <dbReference type="ARBA" id="ARBA00022801"/>
    </source>
</evidence>
<protein>
    <submittedName>
        <fullName evidence="9">Rhomboid family intramembrane serine protease</fullName>
        <ecNumber evidence="9">3.4.21.105</ecNumber>
    </submittedName>
</protein>
<dbReference type="RefSeq" id="WP_241484821.1">
    <property type="nucleotide sequence ID" value="NZ_CP120687.1"/>
</dbReference>
<feature type="transmembrane region" description="Helical" evidence="7">
    <location>
        <begin position="197"/>
        <end position="219"/>
    </location>
</feature>
<comment type="subcellular location">
    <subcellularLocation>
        <location evidence="1">Membrane</location>
        <topology evidence="1">Multi-pass membrane protein</topology>
    </subcellularLocation>
</comment>
<keyword evidence="4 9" id="KW-0378">Hydrolase</keyword>
<keyword evidence="6 7" id="KW-0472">Membrane</keyword>
<reference evidence="9 10" key="1">
    <citation type="submission" date="2023-03" db="EMBL/GenBank/DDBJ databases">
        <authorList>
            <person name="Ruckert-Reed C."/>
        </authorList>
    </citation>
    <scope>NUCLEOTIDE SEQUENCE [LARGE SCALE GENOMIC DNA]</scope>
    <source>
        <strain evidence="9 10">DSM 115425</strain>
    </source>
</reference>
<evidence type="ECO:0000256" key="1">
    <source>
        <dbReference type="ARBA" id="ARBA00004141"/>
    </source>
</evidence>
<evidence type="ECO:0000256" key="6">
    <source>
        <dbReference type="ARBA" id="ARBA00023136"/>
    </source>
</evidence>
<sequence>MMKQAIQLMRRIILSPLFWIVLFCSSITYIEESSSFNAFLISNFATNVPALVLSGQYYRLLSSLFLHTGISHLISNMILLVVLTWIISPIIGKGLYLIVLFLSGIFGNLLADLFITFLNNSNGNYWEFLTTIGYSYGIVGFSTSITGLFTFTFLTFAFIGTKDVPKRIFRLVALTLVSFIGFLSVILGFIAGQWFTLTAYVHFGGGLVGGILGILYLYFSKRKLTSRSTP</sequence>
<dbReference type="EC" id="3.4.21.105" evidence="9"/>
<keyword evidence="10" id="KW-1185">Reference proteome</keyword>
<dbReference type="Gene3D" id="1.20.1540.10">
    <property type="entry name" value="Rhomboid-like"/>
    <property type="match status" value="1"/>
</dbReference>
<feature type="transmembrane region" description="Helical" evidence="7">
    <location>
        <begin position="64"/>
        <end position="87"/>
    </location>
</feature>
<keyword evidence="9" id="KW-0645">Protease</keyword>
<evidence type="ECO:0000256" key="5">
    <source>
        <dbReference type="ARBA" id="ARBA00022989"/>
    </source>
</evidence>
<dbReference type="SUPFAM" id="SSF144091">
    <property type="entry name" value="Rhomboid-like"/>
    <property type="match status" value="1"/>
</dbReference>
<accession>A0ABY8DMJ9</accession>
<dbReference type="Pfam" id="PF01694">
    <property type="entry name" value="Rhomboid"/>
    <property type="match status" value="1"/>
</dbReference>
<comment type="similarity">
    <text evidence="2">Belongs to the peptidase S54 family.</text>
</comment>
<dbReference type="PANTHER" id="PTHR43731">
    <property type="entry name" value="RHOMBOID PROTEASE"/>
    <property type="match status" value="1"/>
</dbReference>
<feature type="domain" description="Peptidase S54 rhomboid" evidence="8">
    <location>
        <begin position="55"/>
        <end position="218"/>
    </location>
</feature>
<dbReference type="InterPro" id="IPR022764">
    <property type="entry name" value="Peptidase_S54_rhomboid_dom"/>
</dbReference>
<name>A0ABY8DMJ9_9LACO</name>
<proteinExistence type="inferred from homology"/>
<keyword evidence="3 7" id="KW-0812">Transmembrane</keyword>
<feature type="transmembrane region" description="Helical" evidence="7">
    <location>
        <begin position="12"/>
        <end position="30"/>
    </location>
</feature>